<reference evidence="7 8" key="1">
    <citation type="journal article" date="2003" name="Extremophiles">
        <title>Halomonas glaciei sp. nov. isolated from fast ice of Adelie Land, Antarctica.</title>
        <authorList>
            <person name="Reddy G.S."/>
            <person name="Raghavan P.U."/>
            <person name="Sarita N.B."/>
            <person name="Prakash J.S."/>
            <person name="Nagesh N."/>
            <person name="Delille D."/>
            <person name="Shivaji S."/>
        </authorList>
    </citation>
    <scope>NUCLEOTIDE SEQUENCE [LARGE SCALE GENOMIC DNA]</scope>
    <source>
        <strain evidence="7 8">DD39</strain>
    </source>
</reference>
<dbReference type="PANTHER" id="PTHR43605:SF10">
    <property type="entry name" value="ACYL-COA SYNTHETASE MEDIUM CHAIN FAMILY MEMBER 3"/>
    <property type="match status" value="1"/>
</dbReference>
<dbReference type="Proteomes" id="UP000526892">
    <property type="component" value="Unassembled WGS sequence"/>
</dbReference>
<dbReference type="InterPro" id="IPR051087">
    <property type="entry name" value="Mitochondrial_ACSM"/>
</dbReference>
<dbReference type="SUPFAM" id="SSF56801">
    <property type="entry name" value="Acetyl-CoA synthetase-like"/>
    <property type="match status" value="1"/>
</dbReference>
<dbReference type="InterPro" id="IPR049515">
    <property type="entry name" value="MACS_put"/>
</dbReference>
<evidence type="ECO:0000256" key="1">
    <source>
        <dbReference type="ARBA" id="ARBA00006432"/>
    </source>
</evidence>
<dbReference type="Gene3D" id="3.40.50.12780">
    <property type="entry name" value="N-terminal domain of ligase-like"/>
    <property type="match status" value="1"/>
</dbReference>
<comment type="caution">
    <text evidence="7">The sequence shown here is derived from an EMBL/GenBank/DDBJ whole genome shotgun (WGS) entry which is preliminary data.</text>
</comment>
<keyword evidence="3" id="KW-0547">Nucleotide-binding</keyword>
<dbReference type="GO" id="GO:0004321">
    <property type="term" value="F:fatty-acyl-CoA synthase activity"/>
    <property type="evidence" value="ECO:0007669"/>
    <property type="project" value="TreeGrafter"/>
</dbReference>
<dbReference type="PROSITE" id="PS00455">
    <property type="entry name" value="AMP_BINDING"/>
    <property type="match status" value="1"/>
</dbReference>
<dbReference type="InterPro" id="IPR000873">
    <property type="entry name" value="AMP-dep_synth/lig_dom"/>
</dbReference>
<evidence type="ECO:0000256" key="3">
    <source>
        <dbReference type="ARBA" id="ARBA00022741"/>
    </source>
</evidence>
<dbReference type="GO" id="GO:0006637">
    <property type="term" value="P:acyl-CoA metabolic process"/>
    <property type="evidence" value="ECO:0007669"/>
    <property type="project" value="TreeGrafter"/>
</dbReference>
<dbReference type="InterPro" id="IPR020845">
    <property type="entry name" value="AMP-binding_CS"/>
</dbReference>
<dbReference type="Pfam" id="PF00501">
    <property type="entry name" value="AMP-binding"/>
    <property type="match status" value="1"/>
</dbReference>
<dbReference type="RefSeq" id="WP_179915066.1">
    <property type="nucleotide sequence ID" value="NZ_JACCDE010000002.1"/>
</dbReference>
<feature type="domain" description="AMP-dependent synthetase/ligase" evidence="5">
    <location>
        <begin position="31"/>
        <end position="402"/>
    </location>
</feature>
<feature type="domain" description="AMP-binding enzyme C-terminal" evidence="6">
    <location>
        <begin position="453"/>
        <end position="530"/>
    </location>
</feature>
<keyword evidence="4" id="KW-0067">ATP-binding</keyword>
<evidence type="ECO:0000256" key="4">
    <source>
        <dbReference type="ARBA" id="ARBA00022840"/>
    </source>
</evidence>
<dbReference type="CDD" id="cd05971">
    <property type="entry name" value="MACS_like_3"/>
    <property type="match status" value="1"/>
</dbReference>
<dbReference type="GO" id="GO:0005524">
    <property type="term" value="F:ATP binding"/>
    <property type="evidence" value="ECO:0007669"/>
    <property type="project" value="UniProtKB-KW"/>
</dbReference>
<sequence>MISSFSNYEDIVSNFSWPIYEDFNIADVCCDKWANKDASRVALIEVNGHGESKEVTYKELQEKSNRLANSLVAKGVASGDRVGIYLPQCSETAVSHFACYKLGAIAVPLFSLFGPDAVFHRMNDCSMRVVITDARGLENLSSIIDDLNSLEVVYSIEPCESGVNSIDFHKDISLFDERFSAKKTSADDPAMIIYTSGTTGSSKGAVLSHKVLVGHIPGVQTSHDGFPKNGDVMWTPADWAWIGGLLDVLLPSLYFGVPVVARRMLKFNAEEAFSLIESFGVKNMFLPPTALKIMRQEKNPKSRWELNVRSIASGGESLGDELLDWGRKTFGVTINEFYGQTECNIVVSSSTQMGIHKPGYIGKSVPGHKVAVIDDKGNILKSGELGSIAIQSPDPVMFIGYWDNPKATKEKFIGDWLVTGDLGVQDEDGFFKFVGRDDDVITSAGYRIGPAPIENCLLKHPSVRLAAVVGKPDELRTEIVKAFIVLAEGHEPTEELSEELKSHVKKHLAAHEYPREITYIDELPQTATGKIVRRELKKM</sequence>
<dbReference type="GO" id="GO:0015645">
    <property type="term" value="F:fatty acid ligase activity"/>
    <property type="evidence" value="ECO:0007669"/>
    <property type="project" value="TreeGrafter"/>
</dbReference>
<dbReference type="InterPro" id="IPR025110">
    <property type="entry name" value="AMP-bd_C"/>
</dbReference>
<comment type="similarity">
    <text evidence="1">Belongs to the ATP-dependent AMP-binding enzyme family.</text>
</comment>
<accession>A0A7Z0LQ88</accession>
<dbReference type="PANTHER" id="PTHR43605">
    <property type="entry name" value="ACYL-COENZYME A SYNTHETASE"/>
    <property type="match status" value="1"/>
</dbReference>
<dbReference type="EMBL" id="JACCDE010000002">
    <property type="protein sequence ID" value="NYS76600.1"/>
    <property type="molecule type" value="Genomic_DNA"/>
</dbReference>
<dbReference type="GO" id="GO:0006633">
    <property type="term" value="P:fatty acid biosynthetic process"/>
    <property type="evidence" value="ECO:0007669"/>
    <property type="project" value="TreeGrafter"/>
</dbReference>
<evidence type="ECO:0000259" key="5">
    <source>
        <dbReference type="Pfam" id="PF00501"/>
    </source>
</evidence>
<evidence type="ECO:0000313" key="8">
    <source>
        <dbReference type="Proteomes" id="UP000526892"/>
    </source>
</evidence>
<proteinExistence type="inferred from homology"/>
<dbReference type="FunFam" id="3.30.300.30:FF:000005">
    <property type="entry name" value="Acyl-coenzyme A synthetase ACSM5, mitochondrial"/>
    <property type="match status" value="1"/>
</dbReference>
<keyword evidence="8" id="KW-1185">Reference proteome</keyword>
<organism evidence="7 8">
    <name type="scientific">Vreelandella glaciei</name>
    <dbReference type="NCBI Taxonomy" id="186761"/>
    <lineage>
        <taxon>Bacteria</taxon>
        <taxon>Pseudomonadati</taxon>
        <taxon>Pseudomonadota</taxon>
        <taxon>Gammaproteobacteria</taxon>
        <taxon>Oceanospirillales</taxon>
        <taxon>Halomonadaceae</taxon>
        <taxon>Vreelandella</taxon>
    </lineage>
</organism>
<gene>
    <name evidence="7" type="ORF">HZS80_02470</name>
</gene>
<dbReference type="InterPro" id="IPR045851">
    <property type="entry name" value="AMP-bd_C_sf"/>
</dbReference>
<dbReference type="Pfam" id="PF13193">
    <property type="entry name" value="AMP-binding_C"/>
    <property type="match status" value="1"/>
</dbReference>
<evidence type="ECO:0000313" key="7">
    <source>
        <dbReference type="EMBL" id="NYS76600.1"/>
    </source>
</evidence>
<dbReference type="InterPro" id="IPR042099">
    <property type="entry name" value="ANL_N_sf"/>
</dbReference>
<dbReference type="AlphaFoldDB" id="A0A7Z0LQ88"/>
<evidence type="ECO:0000259" key="6">
    <source>
        <dbReference type="Pfam" id="PF13193"/>
    </source>
</evidence>
<dbReference type="GO" id="GO:0016405">
    <property type="term" value="F:CoA-ligase activity"/>
    <property type="evidence" value="ECO:0007669"/>
    <property type="project" value="UniProtKB-ARBA"/>
</dbReference>
<protein>
    <submittedName>
        <fullName evidence="7">AMP-binding protein</fullName>
    </submittedName>
</protein>
<keyword evidence="2" id="KW-0436">Ligase</keyword>
<name>A0A7Z0LQ88_9GAMM</name>
<dbReference type="Gene3D" id="3.30.300.30">
    <property type="match status" value="1"/>
</dbReference>
<evidence type="ECO:0000256" key="2">
    <source>
        <dbReference type="ARBA" id="ARBA00022598"/>
    </source>
</evidence>